<gene>
    <name evidence="13" type="ORF">PPACK8108_LOCUS24404</name>
</gene>
<evidence type="ECO:0000256" key="9">
    <source>
        <dbReference type="ARBA" id="ARBA00022989"/>
    </source>
</evidence>
<comment type="subcellular location">
    <subcellularLocation>
        <location evidence="2">Mitochondrion inner membrane</location>
        <topology evidence="2">Single-pass membrane protein</topology>
        <orientation evidence="2">Matrix side</orientation>
    </subcellularLocation>
</comment>
<evidence type="ECO:0000256" key="12">
    <source>
        <dbReference type="SAM" id="Phobius"/>
    </source>
</evidence>
<organism evidence="13 14">
    <name type="scientific">Phakopsora pachyrhizi</name>
    <name type="common">Asian soybean rust disease fungus</name>
    <dbReference type="NCBI Taxonomy" id="170000"/>
    <lineage>
        <taxon>Eukaryota</taxon>
        <taxon>Fungi</taxon>
        <taxon>Dikarya</taxon>
        <taxon>Basidiomycota</taxon>
        <taxon>Pucciniomycotina</taxon>
        <taxon>Pucciniomycetes</taxon>
        <taxon>Pucciniales</taxon>
        <taxon>Phakopsoraceae</taxon>
        <taxon>Phakopsora</taxon>
    </lineage>
</organism>
<dbReference type="InterPro" id="IPR012576">
    <property type="entry name" value="NDUFB3"/>
</dbReference>
<reference evidence="13" key="1">
    <citation type="submission" date="2022-06" db="EMBL/GenBank/DDBJ databases">
        <authorList>
            <consortium name="SYNGENTA / RWTH Aachen University"/>
        </authorList>
    </citation>
    <scope>NUCLEOTIDE SEQUENCE</scope>
</reference>
<evidence type="ECO:0000256" key="2">
    <source>
        <dbReference type="ARBA" id="ARBA00004298"/>
    </source>
</evidence>
<keyword evidence="9 12" id="KW-1133">Transmembrane helix</keyword>
<protein>
    <submittedName>
        <fullName evidence="13">NADH-ubiquinone oxidoreductase B12 subunit family-domain-containing protein</fullName>
    </submittedName>
</protein>
<comment type="caution">
    <text evidence="13">The sequence shown here is derived from an EMBL/GenBank/DDBJ whole genome shotgun (WGS) entry which is preliminary data.</text>
</comment>
<keyword evidence="10" id="KW-0496">Mitochondrion</keyword>
<keyword evidence="11 12" id="KW-0472">Membrane</keyword>
<evidence type="ECO:0000256" key="4">
    <source>
        <dbReference type="ARBA" id="ARBA00022448"/>
    </source>
</evidence>
<comment type="function">
    <text evidence="1">Accessory subunit of the mitochondrial membrane respiratory chain NADH dehydrogenase (Complex I), that is believed not to be involved in catalysis. Complex I functions in the transfer of electrons from NADH to the respiratory chain. The immediate electron acceptor for the enzyme is believed to be ubiquinone.</text>
</comment>
<keyword evidence="14" id="KW-1185">Reference proteome</keyword>
<feature type="transmembrane region" description="Helical" evidence="12">
    <location>
        <begin position="33"/>
        <end position="50"/>
    </location>
</feature>
<evidence type="ECO:0000256" key="8">
    <source>
        <dbReference type="ARBA" id="ARBA00022982"/>
    </source>
</evidence>
<proteinExistence type="inferred from homology"/>
<keyword evidence="4" id="KW-0813">Transport</keyword>
<dbReference type="PANTHER" id="PTHR15082">
    <property type="entry name" value="NADH-UBIQUINONE OXIDOREDUCTASE B12 SUBUNIT"/>
    <property type="match status" value="1"/>
</dbReference>
<sequence length="80" mass="9656">MVLPRNTYRDPWAKNEAWRNHPIFSRRQQLRNFFPGFGWASVAFTIYVLYDNNYRAKNKNIEDVKGDFNKIVDDVKNLKF</sequence>
<evidence type="ECO:0000256" key="10">
    <source>
        <dbReference type="ARBA" id="ARBA00023128"/>
    </source>
</evidence>
<evidence type="ECO:0000313" key="13">
    <source>
        <dbReference type="EMBL" id="CAH7689349.1"/>
    </source>
</evidence>
<keyword evidence="8" id="KW-0249">Electron transport</keyword>
<evidence type="ECO:0000256" key="6">
    <source>
        <dbReference type="ARBA" id="ARBA00022692"/>
    </source>
</evidence>
<keyword evidence="6 12" id="KW-0812">Transmembrane</keyword>
<evidence type="ECO:0000256" key="3">
    <source>
        <dbReference type="ARBA" id="ARBA00005667"/>
    </source>
</evidence>
<dbReference type="GO" id="GO:0022900">
    <property type="term" value="P:electron transport chain"/>
    <property type="evidence" value="ECO:0007669"/>
    <property type="project" value="InterPro"/>
</dbReference>
<evidence type="ECO:0000256" key="1">
    <source>
        <dbReference type="ARBA" id="ARBA00003195"/>
    </source>
</evidence>
<evidence type="ECO:0000313" key="14">
    <source>
        <dbReference type="Proteomes" id="UP001153365"/>
    </source>
</evidence>
<dbReference type="PANTHER" id="PTHR15082:SF2">
    <property type="entry name" value="NADH DEHYDROGENASE [UBIQUINONE] 1 BETA SUBCOMPLEX SUBUNIT 3"/>
    <property type="match status" value="1"/>
</dbReference>
<dbReference type="EMBL" id="CALTRL010006065">
    <property type="protein sequence ID" value="CAH7689349.1"/>
    <property type="molecule type" value="Genomic_DNA"/>
</dbReference>
<dbReference type="Pfam" id="PF08122">
    <property type="entry name" value="NDUF_B12"/>
    <property type="match status" value="1"/>
</dbReference>
<accession>A0AAV0BSR7</accession>
<evidence type="ECO:0000256" key="11">
    <source>
        <dbReference type="ARBA" id="ARBA00023136"/>
    </source>
</evidence>
<dbReference type="GO" id="GO:0032981">
    <property type="term" value="P:mitochondrial respiratory chain complex I assembly"/>
    <property type="evidence" value="ECO:0007669"/>
    <property type="project" value="TreeGrafter"/>
</dbReference>
<dbReference type="Proteomes" id="UP001153365">
    <property type="component" value="Unassembled WGS sequence"/>
</dbReference>
<keyword evidence="7" id="KW-0999">Mitochondrion inner membrane</keyword>
<name>A0AAV0BSR7_PHAPC</name>
<evidence type="ECO:0000256" key="5">
    <source>
        <dbReference type="ARBA" id="ARBA00022660"/>
    </source>
</evidence>
<evidence type="ECO:0000256" key="7">
    <source>
        <dbReference type="ARBA" id="ARBA00022792"/>
    </source>
</evidence>
<keyword evidence="5" id="KW-0679">Respiratory chain</keyword>
<comment type="similarity">
    <text evidence="3">Belongs to the complex I NDUFB3 subunit family.</text>
</comment>
<dbReference type="GO" id="GO:0005743">
    <property type="term" value="C:mitochondrial inner membrane"/>
    <property type="evidence" value="ECO:0007669"/>
    <property type="project" value="UniProtKB-SubCell"/>
</dbReference>
<dbReference type="AlphaFoldDB" id="A0AAV0BSR7"/>